<dbReference type="GO" id="GO:0009002">
    <property type="term" value="F:serine-type D-Ala-D-Ala carboxypeptidase activity"/>
    <property type="evidence" value="ECO:0007669"/>
    <property type="project" value="UniProtKB-EC"/>
</dbReference>
<evidence type="ECO:0000256" key="15">
    <source>
        <dbReference type="ARBA" id="ARBA00022801"/>
    </source>
</evidence>
<keyword evidence="13" id="KW-0808">Transferase</keyword>
<dbReference type="InterPro" id="IPR023346">
    <property type="entry name" value="Lysozyme-like_dom_sf"/>
</dbReference>
<keyword evidence="9" id="KW-0997">Cell inner membrane</keyword>
<dbReference type="EMBL" id="QPJY01000001">
    <property type="protein sequence ID" value="RCX32929.1"/>
    <property type="molecule type" value="Genomic_DNA"/>
</dbReference>
<comment type="pathway">
    <text evidence="3">Cell wall biogenesis; peptidoglycan biosynthesis.</text>
</comment>
<dbReference type="InterPro" id="IPR001264">
    <property type="entry name" value="Glyco_trans_51"/>
</dbReference>
<feature type="region of interest" description="Disordered" evidence="28">
    <location>
        <begin position="322"/>
        <end position="342"/>
    </location>
</feature>
<evidence type="ECO:0000256" key="6">
    <source>
        <dbReference type="ARBA" id="ARBA00012448"/>
    </source>
</evidence>
<reference evidence="32 33" key="1">
    <citation type="submission" date="2018-07" db="EMBL/GenBank/DDBJ databases">
        <title>Genomic Encyclopedia of Type Strains, Phase IV (KMG-IV): sequencing the most valuable type-strain genomes for metagenomic binning, comparative biology and taxonomic classification.</title>
        <authorList>
            <person name="Goeker M."/>
        </authorList>
    </citation>
    <scope>NUCLEOTIDE SEQUENCE [LARGE SCALE GENOMIC DNA]</scope>
    <source>
        <strain evidence="32 33">DSM 26407</strain>
    </source>
</reference>
<evidence type="ECO:0000256" key="23">
    <source>
        <dbReference type="ARBA" id="ARBA00023316"/>
    </source>
</evidence>
<gene>
    <name evidence="32" type="ORF">DFQ59_101227</name>
</gene>
<comment type="catalytic activity">
    <reaction evidence="24">
        <text>Preferential cleavage: (Ac)2-L-Lys-D-Ala-|-D-Ala. Also transpeptidation of peptidyl-alanyl moieties that are N-acyl substituents of D-alanine.</text>
        <dbReference type="EC" id="3.4.16.4"/>
    </reaction>
</comment>
<comment type="subcellular location">
    <subcellularLocation>
        <location evidence="2">Cell inner membrane</location>
        <topology evidence="2">Single-pass type II membrane protein</topology>
    </subcellularLocation>
</comment>
<dbReference type="InterPro" id="IPR036950">
    <property type="entry name" value="PBP_transglycosylase"/>
</dbReference>
<dbReference type="PANTHER" id="PTHR32282">
    <property type="entry name" value="BINDING PROTEIN TRANSPEPTIDASE, PUTATIVE-RELATED"/>
    <property type="match status" value="1"/>
</dbReference>
<evidence type="ECO:0000256" key="25">
    <source>
        <dbReference type="ARBA" id="ARBA00044770"/>
    </source>
</evidence>
<evidence type="ECO:0000256" key="5">
    <source>
        <dbReference type="ARBA" id="ARBA00007739"/>
    </source>
</evidence>
<dbReference type="FunFam" id="1.10.3810.10:FF:000003">
    <property type="entry name" value="Penicillin-binding protein 1a"/>
    <property type="match status" value="1"/>
</dbReference>
<dbReference type="Pfam" id="PF00912">
    <property type="entry name" value="Transgly"/>
    <property type="match status" value="1"/>
</dbReference>
<dbReference type="GO" id="GO:0008955">
    <property type="term" value="F:peptidoglycan glycosyltransferase activity"/>
    <property type="evidence" value="ECO:0007669"/>
    <property type="project" value="UniProtKB-EC"/>
</dbReference>
<evidence type="ECO:0000256" key="3">
    <source>
        <dbReference type="ARBA" id="ARBA00004752"/>
    </source>
</evidence>
<evidence type="ECO:0000313" key="33">
    <source>
        <dbReference type="Proteomes" id="UP000252707"/>
    </source>
</evidence>
<evidence type="ECO:0000256" key="14">
    <source>
        <dbReference type="ARBA" id="ARBA00022692"/>
    </source>
</evidence>
<dbReference type="GO" id="GO:0008658">
    <property type="term" value="F:penicillin binding"/>
    <property type="evidence" value="ECO:0007669"/>
    <property type="project" value="InterPro"/>
</dbReference>
<keyword evidence="21" id="KW-0046">Antibiotic resistance</keyword>
<keyword evidence="33" id="KW-1185">Reference proteome</keyword>
<protein>
    <recommendedName>
        <fullName evidence="7">Penicillin-binding protein 1A</fullName>
        <ecNumber evidence="25">2.4.99.28</ecNumber>
        <ecNumber evidence="6">3.4.16.4</ecNumber>
    </recommendedName>
</protein>
<proteinExistence type="inferred from homology"/>
<comment type="pathway">
    <text evidence="27">Glycan biosynthesis.</text>
</comment>
<evidence type="ECO:0000256" key="24">
    <source>
        <dbReference type="ARBA" id="ARBA00034000"/>
    </source>
</evidence>
<evidence type="ECO:0000256" key="12">
    <source>
        <dbReference type="ARBA" id="ARBA00022676"/>
    </source>
</evidence>
<keyword evidence="14" id="KW-0812">Transmembrane</keyword>
<dbReference type="Pfam" id="PF00905">
    <property type="entry name" value="Transpeptidase"/>
    <property type="match status" value="1"/>
</dbReference>
<dbReference type="GO" id="GO:0008360">
    <property type="term" value="P:regulation of cell shape"/>
    <property type="evidence" value="ECO:0007669"/>
    <property type="project" value="UniProtKB-KW"/>
</dbReference>
<comment type="similarity">
    <text evidence="4">In the C-terminal section; belongs to the transpeptidase family.</text>
</comment>
<dbReference type="EC" id="2.4.99.28" evidence="25"/>
<evidence type="ECO:0000256" key="2">
    <source>
        <dbReference type="ARBA" id="ARBA00004249"/>
    </source>
</evidence>
<evidence type="ECO:0000313" key="32">
    <source>
        <dbReference type="EMBL" id="RCX32929.1"/>
    </source>
</evidence>
<evidence type="ECO:0000256" key="8">
    <source>
        <dbReference type="ARBA" id="ARBA00022475"/>
    </source>
</evidence>
<sequence length="803" mass="88048">MKRLTKLLFSLLSALFALGLLGAVAAGGAYVYLAPKLPSTESLKDMQFQVPLRIFAADGSLIAEFGEKRRIPLSYAEIPEPMIQAVLAAEDDRFFHHPGVDYQGILRAAWHLLRTGEKGQGGSTITMQVARNFFLSREKTFLRKFNEILLALKIERELGKQEILELYLNKIYLGNRAYGVGAAAQVYYGRPLAELSLAEYAMIAGLPKAPSRYNPIADPERALTRRNYVLGRMRSLDFIEPDAYQAALATPNTARYHGQEVEADAPYLAEMIRTEMVARYGDAAYTDGYRVTTTIDSRLQNSANHALVSALLEYDRRHGWRGPEARTDPADPEAGLQRLRDTPVTGGQIPALVMGVEERSARVRLADGTDVEIPWEGLEWARAYRSDNATGPAPKRAGDVLAPGDLVRIRPTGEDQWALSQLPQVEGALVSLNPDTGAILSLVGGFDFNRSKFNRVTQAERQPGSNFKPFIYSAALEKGFTPASIINDAPVVYEDAGAEKLWRPENYSGRFFGPTRLREALYKSRNLVSIRLLREIGIEYAVDYVQRFGFRPDSLPRNLTLALGTGVLTPLELVGGYAVFANGGFRVEPHALARIENTRGEVLFEARPATVCRDCPEPGLPGALPLLPVGRTASGDEPPVVATRVLTPQNSWLITSLLQDVIKRGTGRRALELGRGDIGGKTGTTNDQLDAWFSGFNADVVTTCWVGFDQPRSLGNRETGGRAALPMWIQFMGEALKGRPEHVQPEPEGLVTVRIDPDTGLLARGDQPDAIFETFREDTVPQQTAVAPLGTGSGGGSAPERLF</sequence>
<dbReference type="EC" id="3.4.16.4" evidence="6"/>
<comment type="function">
    <text evidence="1">Cell wall formation. Synthesis of cross-linked peptidoglycan from the lipid intermediates. The enzyme has a penicillin-insensitive transglycosylase N-terminal domain (formation of linear glycan strands) and a penicillin-sensitive transpeptidase C-terminal domain (cross-linking of the peptide subunits).</text>
</comment>
<keyword evidence="12" id="KW-0328">Glycosyltransferase</keyword>
<name>A0A369CG75_9GAMM</name>
<keyword evidence="19" id="KW-1133">Transmembrane helix</keyword>
<evidence type="ECO:0000256" key="13">
    <source>
        <dbReference type="ARBA" id="ARBA00022679"/>
    </source>
</evidence>
<evidence type="ECO:0000256" key="19">
    <source>
        <dbReference type="ARBA" id="ARBA00022989"/>
    </source>
</evidence>
<evidence type="ECO:0000256" key="18">
    <source>
        <dbReference type="ARBA" id="ARBA00022984"/>
    </source>
</evidence>
<keyword evidence="22" id="KW-0511">Multifunctional enzyme</keyword>
<dbReference type="PANTHER" id="PTHR32282:SF27">
    <property type="entry name" value="PENICILLIN-BINDING PROTEIN 1A"/>
    <property type="match status" value="1"/>
</dbReference>
<dbReference type="Gene3D" id="3.40.710.10">
    <property type="entry name" value="DD-peptidase/beta-lactamase superfamily"/>
    <property type="match status" value="2"/>
</dbReference>
<evidence type="ECO:0000256" key="9">
    <source>
        <dbReference type="ARBA" id="ARBA00022519"/>
    </source>
</evidence>
<comment type="caution">
    <text evidence="32">The sequence shown here is derived from an EMBL/GenBank/DDBJ whole genome shotgun (WGS) entry which is preliminary data.</text>
</comment>
<dbReference type="SUPFAM" id="SSF53955">
    <property type="entry name" value="Lysozyme-like"/>
    <property type="match status" value="1"/>
</dbReference>
<dbReference type="InterPro" id="IPR001460">
    <property type="entry name" value="PCN-bd_Tpept"/>
</dbReference>
<dbReference type="Proteomes" id="UP000252707">
    <property type="component" value="Unassembled WGS sequence"/>
</dbReference>
<comment type="similarity">
    <text evidence="5">In the N-terminal section; belongs to the glycosyltransferase 51 family.</text>
</comment>
<feature type="domain" description="Penicillin-binding protein OB-like" evidence="31">
    <location>
        <begin position="320"/>
        <end position="425"/>
    </location>
</feature>
<evidence type="ECO:0000256" key="28">
    <source>
        <dbReference type="SAM" id="MobiDB-lite"/>
    </source>
</evidence>
<dbReference type="Pfam" id="PF17092">
    <property type="entry name" value="PCB_OB"/>
    <property type="match status" value="1"/>
</dbReference>
<evidence type="ECO:0000256" key="4">
    <source>
        <dbReference type="ARBA" id="ARBA00007090"/>
    </source>
</evidence>
<evidence type="ECO:0000256" key="17">
    <source>
        <dbReference type="ARBA" id="ARBA00022968"/>
    </source>
</evidence>
<feature type="domain" description="Glycosyl transferase family 51" evidence="30">
    <location>
        <begin position="59"/>
        <end position="233"/>
    </location>
</feature>
<evidence type="ECO:0000256" key="16">
    <source>
        <dbReference type="ARBA" id="ARBA00022960"/>
    </source>
</evidence>
<dbReference type="InterPro" id="IPR050396">
    <property type="entry name" value="Glycosyltr_51/Transpeptidase"/>
</dbReference>
<keyword evidence="20" id="KW-0472">Membrane</keyword>
<evidence type="ECO:0000259" key="29">
    <source>
        <dbReference type="Pfam" id="PF00905"/>
    </source>
</evidence>
<keyword evidence="8" id="KW-1003">Cell membrane</keyword>
<keyword evidence="17" id="KW-0735">Signal-anchor</keyword>
<comment type="catalytic activity">
    <reaction evidence="26">
        <text>[GlcNAc-(1-&gt;4)-Mur2Ac(oyl-L-Ala-gamma-D-Glu-L-Lys-D-Ala-D-Ala)](n)-di-trans,octa-cis-undecaprenyl diphosphate + beta-D-GlcNAc-(1-&gt;4)-Mur2Ac(oyl-L-Ala-gamma-D-Glu-L-Lys-D-Ala-D-Ala)-di-trans,octa-cis-undecaprenyl diphosphate = [GlcNAc-(1-&gt;4)-Mur2Ac(oyl-L-Ala-gamma-D-Glu-L-Lys-D-Ala-D-Ala)](n+1)-di-trans,octa-cis-undecaprenyl diphosphate + di-trans,octa-cis-undecaprenyl diphosphate + H(+)</text>
        <dbReference type="Rhea" id="RHEA:23708"/>
        <dbReference type="Rhea" id="RHEA-COMP:9602"/>
        <dbReference type="Rhea" id="RHEA-COMP:9603"/>
        <dbReference type="ChEBI" id="CHEBI:15378"/>
        <dbReference type="ChEBI" id="CHEBI:58405"/>
        <dbReference type="ChEBI" id="CHEBI:60033"/>
        <dbReference type="ChEBI" id="CHEBI:78435"/>
        <dbReference type="EC" id="2.4.99.28"/>
    </reaction>
</comment>
<dbReference type="InterPro" id="IPR012338">
    <property type="entry name" value="Beta-lactam/transpept-like"/>
</dbReference>
<evidence type="ECO:0000259" key="30">
    <source>
        <dbReference type="Pfam" id="PF00912"/>
    </source>
</evidence>
<evidence type="ECO:0000259" key="31">
    <source>
        <dbReference type="Pfam" id="PF17092"/>
    </source>
</evidence>
<dbReference type="InterPro" id="IPR031376">
    <property type="entry name" value="PCB_OB"/>
</dbReference>
<evidence type="ECO:0000256" key="20">
    <source>
        <dbReference type="ARBA" id="ARBA00023136"/>
    </source>
</evidence>
<keyword evidence="11" id="KW-0645">Protease</keyword>
<accession>A0A369CG75</accession>
<keyword evidence="10" id="KW-0121">Carboxypeptidase</keyword>
<feature type="domain" description="Penicillin-binding protein transpeptidase" evidence="29">
    <location>
        <begin position="427"/>
        <end position="686"/>
    </location>
</feature>
<evidence type="ECO:0000256" key="22">
    <source>
        <dbReference type="ARBA" id="ARBA00023268"/>
    </source>
</evidence>
<dbReference type="AlphaFoldDB" id="A0A369CG75"/>
<keyword evidence="15" id="KW-0378">Hydrolase</keyword>
<evidence type="ECO:0000256" key="1">
    <source>
        <dbReference type="ARBA" id="ARBA00002624"/>
    </source>
</evidence>
<dbReference type="RefSeq" id="WP_114277826.1">
    <property type="nucleotide sequence ID" value="NZ_QPJY01000001.1"/>
</dbReference>
<dbReference type="GO" id="GO:0071555">
    <property type="term" value="P:cell wall organization"/>
    <property type="evidence" value="ECO:0007669"/>
    <property type="project" value="UniProtKB-KW"/>
</dbReference>
<dbReference type="GO" id="GO:0009252">
    <property type="term" value="P:peptidoglycan biosynthetic process"/>
    <property type="evidence" value="ECO:0007669"/>
    <property type="project" value="UniProtKB-UniPathway"/>
</dbReference>
<dbReference type="GO" id="GO:0046677">
    <property type="term" value="P:response to antibiotic"/>
    <property type="evidence" value="ECO:0007669"/>
    <property type="project" value="UniProtKB-KW"/>
</dbReference>
<evidence type="ECO:0000256" key="7">
    <source>
        <dbReference type="ARBA" id="ARBA00018638"/>
    </source>
</evidence>
<dbReference type="GO" id="GO:0030288">
    <property type="term" value="C:outer membrane-bounded periplasmic space"/>
    <property type="evidence" value="ECO:0007669"/>
    <property type="project" value="TreeGrafter"/>
</dbReference>
<evidence type="ECO:0000256" key="27">
    <source>
        <dbReference type="ARBA" id="ARBA00060592"/>
    </source>
</evidence>
<keyword evidence="16" id="KW-0133">Cell shape</keyword>
<dbReference type="NCBIfam" id="TIGR02074">
    <property type="entry name" value="PBP_1a_fam"/>
    <property type="match status" value="1"/>
</dbReference>
<dbReference type="GO" id="GO:0005886">
    <property type="term" value="C:plasma membrane"/>
    <property type="evidence" value="ECO:0007669"/>
    <property type="project" value="UniProtKB-SubCell"/>
</dbReference>
<evidence type="ECO:0000256" key="26">
    <source>
        <dbReference type="ARBA" id="ARBA00049902"/>
    </source>
</evidence>
<dbReference type="OrthoDB" id="9766909at2"/>
<evidence type="ECO:0000256" key="10">
    <source>
        <dbReference type="ARBA" id="ARBA00022645"/>
    </source>
</evidence>
<keyword evidence="18" id="KW-0573">Peptidoglycan synthesis</keyword>
<dbReference type="Gene3D" id="1.10.3810.10">
    <property type="entry name" value="Biosynthetic peptidoglycan transglycosylase-like"/>
    <property type="match status" value="1"/>
</dbReference>
<dbReference type="SUPFAM" id="SSF56601">
    <property type="entry name" value="beta-lactamase/transpeptidase-like"/>
    <property type="match status" value="1"/>
</dbReference>
<evidence type="ECO:0000256" key="21">
    <source>
        <dbReference type="ARBA" id="ARBA00023251"/>
    </source>
</evidence>
<keyword evidence="23" id="KW-0961">Cell wall biogenesis/degradation</keyword>
<organism evidence="32 33">
    <name type="scientific">Thioalbus denitrificans</name>
    <dbReference type="NCBI Taxonomy" id="547122"/>
    <lineage>
        <taxon>Bacteria</taxon>
        <taxon>Pseudomonadati</taxon>
        <taxon>Pseudomonadota</taxon>
        <taxon>Gammaproteobacteria</taxon>
        <taxon>Chromatiales</taxon>
        <taxon>Ectothiorhodospiraceae</taxon>
        <taxon>Thioalbus</taxon>
    </lineage>
</organism>
<evidence type="ECO:0000256" key="11">
    <source>
        <dbReference type="ARBA" id="ARBA00022670"/>
    </source>
</evidence>
<dbReference type="GO" id="GO:0006508">
    <property type="term" value="P:proteolysis"/>
    <property type="evidence" value="ECO:0007669"/>
    <property type="project" value="UniProtKB-KW"/>
</dbReference>
<dbReference type="UniPathway" id="UPA00219"/>